<dbReference type="AlphaFoldDB" id="D1QW85"/>
<dbReference type="RefSeq" id="WP_004375790.1">
    <property type="nucleotide sequence ID" value="NZ_GG703891.1"/>
</dbReference>
<evidence type="ECO:0000313" key="3">
    <source>
        <dbReference type="Proteomes" id="UP000004079"/>
    </source>
</evidence>
<dbReference type="EMBL" id="ACUZ02000066">
    <property type="protein sequence ID" value="EFB30425.1"/>
    <property type="molecule type" value="Genomic_DNA"/>
</dbReference>
<dbReference type="STRING" id="649760.HMPREF0971_03280"/>
<reference evidence="2 3" key="1">
    <citation type="submission" date="2009-11" db="EMBL/GenBank/DDBJ databases">
        <authorList>
            <person name="Weinstock G."/>
            <person name="Sodergren E."/>
            <person name="Clifton S."/>
            <person name="Fulton L."/>
            <person name="Fulton B."/>
            <person name="Courtney L."/>
            <person name="Fronick C."/>
            <person name="Harrison M."/>
            <person name="Strong C."/>
            <person name="Farmer C."/>
            <person name="Delahaunty K."/>
            <person name="Markovic C."/>
            <person name="Hall O."/>
            <person name="Minx P."/>
            <person name="Tomlinson C."/>
            <person name="Mitreva M."/>
            <person name="Nelson J."/>
            <person name="Hou S."/>
            <person name="Wollam A."/>
            <person name="Pepin K.H."/>
            <person name="Johnson M."/>
            <person name="Bhonagiri V."/>
            <person name="Nash W.E."/>
            <person name="Warren W."/>
            <person name="Chinwalla A."/>
            <person name="Mardis E.R."/>
            <person name="Wilson R.K."/>
        </authorList>
    </citation>
    <scope>NUCLEOTIDE SEQUENCE [LARGE SCALE GENOMIC DNA]</scope>
    <source>
        <strain evidence="2 3">F0302</strain>
    </source>
</reference>
<dbReference type="Proteomes" id="UP000004079">
    <property type="component" value="Unassembled WGS sequence"/>
</dbReference>
<protein>
    <recommendedName>
        <fullName evidence="1">Antitoxin SocA-like Panacea domain-containing protein</fullName>
    </recommendedName>
</protein>
<organism evidence="2 3">
    <name type="scientific">Segatella oris F0302</name>
    <dbReference type="NCBI Taxonomy" id="649760"/>
    <lineage>
        <taxon>Bacteria</taxon>
        <taxon>Pseudomonadati</taxon>
        <taxon>Bacteroidota</taxon>
        <taxon>Bacteroidia</taxon>
        <taxon>Bacteroidales</taxon>
        <taxon>Prevotellaceae</taxon>
        <taxon>Segatella</taxon>
    </lineage>
</organism>
<gene>
    <name evidence="2" type="ORF">HMPREF0971_03280</name>
</gene>
<evidence type="ECO:0000259" key="1">
    <source>
        <dbReference type="Pfam" id="PF13274"/>
    </source>
</evidence>
<dbReference type="Pfam" id="PF13274">
    <property type="entry name" value="SocA_Panacea"/>
    <property type="match status" value="1"/>
</dbReference>
<name>D1QW85_9BACT</name>
<evidence type="ECO:0000313" key="2">
    <source>
        <dbReference type="EMBL" id="EFB30425.1"/>
    </source>
</evidence>
<dbReference type="HOGENOM" id="CLU_130310_0_0_10"/>
<dbReference type="InterPro" id="IPR025272">
    <property type="entry name" value="SocA_Panacea"/>
</dbReference>
<feature type="domain" description="Antitoxin SocA-like Panacea" evidence="1">
    <location>
        <begin position="31"/>
        <end position="138"/>
    </location>
</feature>
<proteinExistence type="predicted"/>
<sequence length="168" mass="19529">MEEKIACFEYLVDQLRLRNNGSLDGFTTLKLIKLLFLVVGVSSNDNEEGLTRIFNKFSAMPYGPVESDIYNAIQTNRLNKYRINSSSCTIQEERDINLQEQDRQDINNAIKLLLAKNPRILQCQPFELVDITHKWSCWRTCYNVALTDGKHSIDMPARMIQKSVKYYQ</sequence>
<comment type="caution">
    <text evidence="2">The sequence shown here is derived from an EMBL/GenBank/DDBJ whole genome shotgun (WGS) entry which is preliminary data.</text>
</comment>
<accession>D1QW85</accession>